<dbReference type="Pfam" id="PF05114">
    <property type="entry name" value="MbnB_TglH_ChrH"/>
    <property type="match status" value="1"/>
</dbReference>
<reference evidence="2 3" key="1">
    <citation type="submission" date="2018-07" db="EMBL/GenBank/DDBJ databases">
        <title>Genomic Encyclopedia of Type Strains, Phase IV (KMG-IV): sequencing the most valuable type-strain genomes for metagenomic binning, comparative biology and taxonomic classification.</title>
        <authorList>
            <person name="Goeker M."/>
        </authorList>
    </citation>
    <scope>NUCLEOTIDE SEQUENCE [LARGE SCALE GENOMIC DNA]</scope>
    <source>
        <strain evidence="2 3">DSM 16500</strain>
    </source>
</reference>
<dbReference type="EMBL" id="QQAX01000010">
    <property type="protein sequence ID" value="RDI43767.1"/>
    <property type="molecule type" value="Genomic_DNA"/>
</dbReference>
<dbReference type="InterPro" id="IPR007801">
    <property type="entry name" value="MbnB/TglH/ChrH"/>
</dbReference>
<evidence type="ECO:0000256" key="1">
    <source>
        <dbReference type="HAMAP-Rule" id="MF_00697"/>
    </source>
</evidence>
<accession>A0A370GJE9</accession>
<organism evidence="2 3">
    <name type="scientific">Aquicella lusitana</name>
    <dbReference type="NCBI Taxonomy" id="254246"/>
    <lineage>
        <taxon>Bacteria</taxon>
        <taxon>Pseudomonadati</taxon>
        <taxon>Pseudomonadota</taxon>
        <taxon>Gammaproteobacteria</taxon>
        <taxon>Legionellales</taxon>
        <taxon>Coxiellaceae</taxon>
        <taxon>Aquicella</taxon>
    </lineage>
</organism>
<dbReference type="Proteomes" id="UP000254720">
    <property type="component" value="Unassembled WGS sequence"/>
</dbReference>
<protein>
    <recommendedName>
        <fullName evidence="1">UPF0276 protein C8D86_11037</fullName>
    </recommendedName>
</protein>
<gene>
    <name evidence="2" type="ORF">C8D86_11037</name>
</gene>
<dbReference type="RefSeq" id="WP_114834324.1">
    <property type="nucleotide sequence ID" value="NZ_LR699115.1"/>
</dbReference>
<dbReference type="Gene3D" id="3.20.20.150">
    <property type="entry name" value="Divalent-metal-dependent TIM barrel enzymes"/>
    <property type="match status" value="1"/>
</dbReference>
<proteinExistence type="inferred from homology"/>
<dbReference type="NCBIfam" id="NF003818">
    <property type="entry name" value="PRK05409.1"/>
    <property type="match status" value="1"/>
</dbReference>
<dbReference type="AlphaFoldDB" id="A0A370GJE9"/>
<dbReference type="HAMAP" id="MF_00697">
    <property type="entry name" value="UPF0276"/>
    <property type="match status" value="1"/>
</dbReference>
<evidence type="ECO:0000313" key="3">
    <source>
        <dbReference type="Proteomes" id="UP000254720"/>
    </source>
</evidence>
<dbReference type="OrthoDB" id="9763101at2"/>
<dbReference type="SUPFAM" id="SSF51658">
    <property type="entry name" value="Xylose isomerase-like"/>
    <property type="match status" value="1"/>
</dbReference>
<dbReference type="InterPro" id="IPR036237">
    <property type="entry name" value="Xyl_isomerase-like_sf"/>
</dbReference>
<sequence>MQSSLLLTGIGLRTPHYTPFLEKQPGVAWIEVHSENYFGEGGKPLHILEQIRRDYPISLHGVSLSLGSADELNWQHLKKLKELANRIQPCLISDHLCWSSIDGHYLHDLLPLPYTEEALDHLATRIQQVQDYLNRQILIENISSYIQFPYSDFSEQDFLKEVAERSGCGILLDINNIYVNATNFGMDALAYLSVIPAKLVQEIHLAGFSTAVINDKEVLIDSHNRPIVPAVWDLYRQAIQHLGSKPTIIEWDADIPPLETLCLEAYRAEKIMRETYVAAKLTG</sequence>
<comment type="caution">
    <text evidence="2">The sequence shown here is derived from an EMBL/GenBank/DDBJ whole genome shotgun (WGS) entry which is preliminary data.</text>
</comment>
<name>A0A370GJE9_9COXI</name>
<dbReference type="PANTHER" id="PTHR42194:SF1">
    <property type="entry name" value="UPF0276 PROTEIN HI_1600"/>
    <property type="match status" value="1"/>
</dbReference>
<evidence type="ECO:0000313" key="2">
    <source>
        <dbReference type="EMBL" id="RDI43767.1"/>
    </source>
</evidence>
<dbReference type="PANTHER" id="PTHR42194">
    <property type="entry name" value="UPF0276 PROTEIN HI_1600"/>
    <property type="match status" value="1"/>
</dbReference>
<keyword evidence="3" id="KW-1185">Reference proteome</keyword>
<comment type="similarity">
    <text evidence="1">Belongs to the UPF0276 family.</text>
</comment>